<feature type="region of interest" description="Disordered" evidence="1">
    <location>
        <begin position="95"/>
        <end position="114"/>
    </location>
</feature>
<name>A0A5A7SSL9_CUCMM</name>
<dbReference type="EMBL" id="SSTE01020868">
    <property type="protein sequence ID" value="KAA0033453.1"/>
    <property type="molecule type" value="Genomic_DNA"/>
</dbReference>
<dbReference type="Proteomes" id="UP000321393">
    <property type="component" value="Unassembled WGS sequence"/>
</dbReference>
<reference evidence="2 3" key="1">
    <citation type="submission" date="2019-08" db="EMBL/GenBank/DDBJ databases">
        <title>Draft genome sequences of two oriental melons (Cucumis melo L. var makuwa).</title>
        <authorList>
            <person name="Kwon S.-Y."/>
        </authorList>
    </citation>
    <scope>NUCLEOTIDE SEQUENCE [LARGE SCALE GENOMIC DNA]</scope>
    <source>
        <strain evidence="3">cv. SW 3</strain>
        <tissue evidence="2">Leaf</tissue>
    </source>
</reference>
<comment type="caution">
    <text evidence="2">The sequence shown here is derived from an EMBL/GenBank/DDBJ whole genome shotgun (WGS) entry which is preliminary data.</text>
</comment>
<organism evidence="2 3">
    <name type="scientific">Cucumis melo var. makuwa</name>
    <name type="common">Oriental melon</name>
    <dbReference type="NCBI Taxonomy" id="1194695"/>
    <lineage>
        <taxon>Eukaryota</taxon>
        <taxon>Viridiplantae</taxon>
        <taxon>Streptophyta</taxon>
        <taxon>Embryophyta</taxon>
        <taxon>Tracheophyta</taxon>
        <taxon>Spermatophyta</taxon>
        <taxon>Magnoliopsida</taxon>
        <taxon>eudicotyledons</taxon>
        <taxon>Gunneridae</taxon>
        <taxon>Pentapetalae</taxon>
        <taxon>rosids</taxon>
        <taxon>fabids</taxon>
        <taxon>Cucurbitales</taxon>
        <taxon>Cucurbitaceae</taxon>
        <taxon>Benincaseae</taxon>
        <taxon>Cucumis</taxon>
    </lineage>
</organism>
<accession>A0A5A7SSL9</accession>
<feature type="compositionally biased region" description="Acidic residues" evidence="1">
    <location>
        <begin position="98"/>
        <end position="110"/>
    </location>
</feature>
<dbReference type="OrthoDB" id="1146319at2759"/>
<evidence type="ECO:0000313" key="3">
    <source>
        <dbReference type="Proteomes" id="UP000321393"/>
    </source>
</evidence>
<dbReference type="PANTHER" id="PTHR35726">
    <property type="entry name" value="GLUTAMIC ACID-RICH PROTEIN-LIKE"/>
    <property type="match status" value="1"/>
</dbReference>
<proteinExistence type="predicted"/>
<sequence>MDQIKDASSFFLWEDSADSEVDKLLSHPHELESAVDDDDQEDACSCSCNNNDFSIDDLRALDFQDDGDNGDRDLDQDICLIGDGGRRRSGAALKYGYEEEEEEEEEESSDDVGVIRNMNEMEDKLFWDTCMAGGYP</sequence>
<protein>
    <submittedName>
        <fullName evidence="2">Uncharacterized protein</fullName>
    </submittedName>
</protein>
<gene>
    <name evidence="2" type="ORF">E6C27_scaffold111G001140</name>
</gene>
<evidence type="ECO:0000313" key="2">
    <source>
        <dbReference type="EMBL" id="KAA0033453.1"/>
    </source>
</evidence>
<dbReference type="PANTHER" id="PTHR35726:SF5">
    <property type="match status" value="1"/>
</dbReference>
<dbReference type="AlphaFoldDB" id="A0A5A7SSL9"/>
<evidence type="ECO:0000256" key="1">
    <source>
        <dbReference type="SAM" id="MobiDB-lite"/>
    </source>
</evidence>